<accession>A0A811UDQ7</accession>
<keyword evidence="3" id="KW-1185">Reference proteome</keyword>
<gene>
    <name evidence="2" type="ORF">CCAP1982_LOCUS4848</name>
</gene>
<reference evidence="2" key="1">
    <citation type="submission" date="2020-11" db="EMBL/GenBank/DDBJ databases">
        <authorList>
            <person name="Whitehead M."/>
        </authorList>
    </citation>
    <scope>NUCLEOTIDE SEQUENCE</scope>
    <source>
        <strain evidence="2">EGII</strain>
    </source>
</reference>
<name>A0A811UDQ7_CERCA</name>
<proteinExistence type="predicted"/>
<feature type="compositionally biased region" description="Polar residues" evidence="1">
    <location>
        <begin position="1"/>
        <end position="14"/>
    </location>
</feature>
<organism evidence="2 3">
    <name type="scientific">Ceratitis capitata</name>
    <name type="common">Mediterranean fruit fly</name>
    <name type="synonym">Tephritis capitata</name>
    <dbReference type="NCBI Taxonomy" id="7213"/>
    <lineage>
        <taxon>Eukaryota</taxon>
        <taxon>Metazoa</taxon>
        <taxon>Ecdysozoa</taxon>
        <taxon>Arthropoda</taxon>
        <taxon>Hexapoda</taxon>
        <taxon>Insecta</taxon>
        <taxon>Pterygota</taxon>
        <taxon>Neoptera</taxon>
        <taxon>Endopterygota</taxon>
        <taxon>Diptera</taxon>
        <taxon>Brachycera</taxon>
        <taxon>Muscomorpha</taxon>
        <taxon>Tephritoidea</taxon>
        <taxon>Tephritidae</taxon>
        <taxon>Ceratitis</taxon>
        <taxon>Ceratitis</taxon>
    </lineage>
</organism>
<evidence type="ECO:0000313" key="2">
    <source>
        <dbReference type="EMBL" id="CAD6996156.1"/>
    </source>
</evidence>
<dbReference type="EMBL" id="CAJHJT010000001">
    <property type="protein sequence ID" value="CAD6996156.1"/>
    <property type="molecule type" value="Genomic_DNA"/>
</dbReference>
<dbReference type="Proteomes" id="UP000606786">
    <property type="component" value="Unassembled WGS sequence"/>
</dbReference>
<sequence>MQQLGVGNMYQRSTPPFGGTERQFRVERANVREIIIQSATQIIPQHDSSFFLSPIMMSTTITITFVTGNNEVIDKPTGSKTNYRRSYA</sequence>
<evidence type="ECO:0000313" key="3">
    <source>
        <dbReference type="Proteomes" id="UP000606786"/>
    </source>
</evidence>
<evidence type="ECO:0000256" key="1">
    <source>
        <dbReference type="SAM" id="MobiDB-lite"/>
    </source>
</evidence>
<protein>
    <submittedName>
        <fullName evidence="2">(Mediterranean fruit fly) hypothetical protein</fullName>
    </submittedName>
</protein>
<dbReference type="AlphaFoldDB" id="A0A811UDQ7"/>
<feature type="region of interest" description="Disordered" evidence="1">
    <location>
        <begin position="1"/>
        <end position="22"/>
    </location>
</feature>
<comment type="caution">
    <text evidence="2">The sequence shown here is derived from an EMBL/GenBank/DDBJ whole genome shotgun (WGS) entry which is preliminary data.</text>
</comment>